<evidence type="ECO:0000259" key="4">
    <source>
        <dbReference type="Pfam" id="PF08220"/>
    </source>
</evidence>
<evidence type="ECO:0000313" key="5">
    <source>
        <dbReference type="EMBL" id="MDT0682158.1"/>
    </source>
</evidence>
<keyword evidence="5" id="KW-0238">DNA-binding</keyword>
<dbReference type="InterPro" id="IPR037171">
    <property type="entry name" value="NagB/RpiA_transferase-like"/>
</dbReference>
<keyword evidence="2" id="KW-0804">Transcription</keyword>
<name>A0ABU3DEL5_9RHOB</name>
<evidence type="ECO:0000256" key="1">
    <source>
        <dbReference type="ARBA" id="ARBA00023015"/>
    </source>
</evidence>
<dbReference type="SMART" id="SM01134">
    <property type="entry name" value="DeoRC"/>
    <property type="match status" value="1"/>
</dbReference>
<dbReference type="GO" id="GO:0003677">
    <property type="term" value="F:DNA binding"/>
    <property type="evidence" value="ECO:0007669"/>
    <property type="project" value="UniProtKB-KW"/>
</dbReference>
<keyword evidence="6" id="KW-1185">Reference proteome</keyword>
<dbReference type="InterPro" id="IPR014036">
    <property type="entry name" value="DeoR-like_C"/>
</dbReference>
<organism evidence="5 6">
    <name type="scientific">Tropicimonas omnivorans</name>
    <dbReference type="NCBI Taxonomy" id="3075590"/>
    <lineage>
        <taxon>Bacteria</taxon>
        <taxon>Pseudomonadati</taxon>
        <taxon>Pseudomonadota</taxon>
        <taxon>Alphaproteobacteria</taxon>
        <taxon>Rhodobacterales</taxon>
        <taxon>Roseobacteraceae</taxon>
        <taxon>Tropicimonas</taxon>
    </lineage>
</organism>
<comment type="caution">
    <text evidence="5">The sequence shown here is derived from an EMBL/GenBank/DDBJ whole genome shotgun (WGS) entry which is preliminary data.</text>
</comment>
<dbReference type="Pfam" id="PF08220">
    <property type="entry name" value="HTH_DeoR"/>
    <property type="match status" value="1"/>
</dbReference>
<accession>A0ABU3DEL5</accession>
<feature type="domain" description="HTH deoR-type" evidence="4">
    <location>
        <begin position="10"/>
        <end position="43"/>
    </location>
</feature>
<sequence>MTRPSGLTHRIELITALLDVTPSLRLRDVAEQLGVTEMTLRRDAASSGAGFACRGGYIVPDRYDFDAQMQRAIEAKRQAAERALGLVPQDASVFLDTGTTLPHLARLLAQGRAARIVTHCLTLADLLQGRIEVELLGGSVKAPTRSCHPGDPEAALRPYQIDMAFLSAGGMDGQGLLSCSHDYEIALKRAALAKAPKTFVVMDDSKRGRTRPAGFARVSDLDGFVTESGVFTGIG</sequence>
<evidence type="ECO:0000313" key="6">
    <source>
        <dbReference type="Proteomes" id="UP001265259"/>
    </source>
</evidence>
<evidence type="ECO:0000259" key="3">
    <source>
        <dbReference type="Pfam" id="PF00455"/>
    </source>
</evidence>
<dbReference type="SUPFAM" id="SSF100950">
    <property type="entry name" value="NagB/RpiA/CoA transferase-like"/>
    <property type="match status" value="1"/>
</dbReference>
<evidence type="ECO:0000256" key="2">
    <source>
        <dbReference type="ARBA" id="ARBA00023163"/>
    </source>
</evidence>
<dbReference type="PANTHER" id="PTHR30363:SF8">
    <property type="entry name" value="DEOXYRIBOSE OPERON REPRESSOR"/>
    <property type="match status" value="1"/>
</dbReference>
<dbReference type="Gene3D" id="3.40.50.1360">
    <property type="match status" value="1"/>
</dbReference>
<dbReference type="Pfam" id="PF00455">
    <property type="entry name" value="DeoRC"/>
    <property type="match status" value="1"/>
</dbReference>
<reference evidence="5 6" key="1">
    <citation type="submission" date="2023-09" db="EMBL/GenBank/DDBJ databases">
        <authorList>
            <person name="Rey-Velasco X."/>
        </authorList>
    </citation>
    <scope>NUCLEOTIDE SEQUENCE [LARGE SCALE GENOMIC DNA]</scope>
    <source>
        <strain evidence="5 6">F158</strain>
    </source>
</reference>
<keyword evidence="1" id="KW-0805">Transcription regulation</keyword>
<proteinExistence type="predicted"/>
<gene>
    <name evidence="5" type="ORF">RM543_05640</name>
</gene>
<dbReference type="InterPro" id="IPR050313">
    <property type="entry name" value="Carb_Metab_HTH_regulators"/>
</dbReference>
<dbReference type="Proteomes" id="UP001265259">
    <property type="component" value="Unassembled WGS sequence"/>
</dbReference>
<protein>
    <submittedName>
        <fullName evidence="5">DeoR/GlpR family DNA-binding transcription regulator</fullName>
    </submittedName>
</protein>
<feature type="domain" description="DeoR-like transcriptional repressor C-terminal sensor" evidence="3">
    <location>
        <begin position="73"/>
        <end position="227"/>
    </location>
</feature>
<dbReference type="InterPro" id="IPR001034">
    <property type="entry name" value="DeoR_HTH"/>
</dbReference>
<dbReference type="PANTHER" id="PTHR30363">
    <property type="entry name" value="HTH-TYPE TRANSCRIPTIONAL REGULATOR SRLR-RELATED"/>
    <property type="match status" value="1"/>
</dbReference>
<dbReference type="RefSeq" id="WP_311689934.1">
    <property type="nucleotide sequence ID" value="NZ_JAVRHL010000002.1"/>
</dbReference>
<dbReference type="EMBL" id="JAVRHL010000002">
    <property type="protein sequence ID" value="MDT0682158.1"/>
    <property type="molecule type" value="Genomic_DNA"/>
</dbReference>